<dbReference type="EMBL" id="JAMWBK010000006">
    <property type="protein sequence ID" value="KAJ8904100.1"/>
    <property type="molecule type" value="Genomic_DNA"/>
</dbReference>
<dbReference type="InterPro" id="IPR017937">
    <property type="entry name" value="Thioredoxin_CS"/>
</dbReference>
<evidence type="ECO:0000259" key="6">
    <source>
        <dbReference type="PROSITE" id="PS51352"/>
    </source>
</evidence>
<evidence type="ECO:0000256" key="5">
    <source>
        <dbReference type="ARBA" id="ARBA00023284"/>
    </source>
</evidence>
<keyword evidence="3" id="KW-0249">Electron transport</keyword>
<keyword evidence="4" id="KW-1015">Disulfide bond</keyword>
<evidence type="ECO:0000256" key="3">
    <source>
        <dbReference type="ARBA" id="ARBA00022982"/>
    </source>
</evidence>
<dbReference type="GO" id="GO:0015035">
    <property type="term" value="F:protein-disulfide reductase activity"/>
    <property type="evidence" value="ECO:0007669"/>
    <property type="project" value="InterPro"/>
</dbReference>
<dbReference type="PROSITE" id="PS00194">
    <property type="entry name" value="THIOREDOXIN_1"/>
    <property type="match status" value="1"/>
</dbReference>
<accession>A0AAV8UNH9</accession>
<dbReference type="Pfam" id="PF00085">
    <property type="entry name" value="Thioredoxin"/>
    <property type="match status" value="1"/>
</dbReference>
<dbReference type="Gene3D" id="3.40.30.10">
    <property type="entry name" value="Glutaredoxin"/>
    <property type="match status" value="1"/>
</dbReference>
<dbReference type="NCBIfam" id="TIGR01068">
    <property type="entry name" value="thioredoxin"/>
    <property type="match status" value="1"/>
</dbReference>
<dbReference type="FunFam" id="3.40.30.10:FF:000001">
    <property type="entry name" value="Thioredoxin"/>
    <property type="match status" value="1"/>
</dbReference>
<dbReference type="InterPro" id="IPR013766">
    <property type="entry name" value="Thioredoxin_domain"/>
</dbReference>
<dbReference type="PANTHER" id="PTHR45663:SF11">
    <property type="entry name" value="GEO12009P1"/>
    <property type="match status" value="1"/>
</dbReference>
<protein>
    <recommendedName>
        <fullName evidence="6">Thioredoxin domain-containing protein</fullName>
    </recommendedName>
</protein>
<dbReference type="PRINTS" id="PR00421">
    <property type="entry name" value="THIOREDOXIN"/>
</dbReference>
<evidence type="ECO:0000256" key="4">
    <source>
        <dbReference type="ARBA" id="ARBA00023157"/>
    </source>
</evidence>
<dbReference type="AlphaFoldDB" id="A0AAV8UNH9"/>
<evidence type="ECO:0000256" key="1">
    <source>
        <dbReference type="ARBA" id="ARBA00003318"/>
    </source>
</evidence>
<dbReference type="InterPro" id="IPR005746">
    <property type="entry name" value="Thioredoxin"/>
</dbReference>
<proteinExistence type="predicted"/>
<dbReference type="PANTHER" id="PTHR45663">
    <property type="entry name" value="GEO12009P1"/>
    <property type="match status" value="1"/>
</dbReference>
<name>A0AAV8UNH9_9RHOD</name>
<comment type="caution">
    <text evidence="7">The sequence shown here is derived from an EMBL/GenBank/DDBJ whole genome shotgun (WGS) entry which is preliminary data.</text>
</comment>
<evidence type="ECO:0000313" key="7">
    <source>
        <dbReference type="EMBL" id="KAJ8904100.1"/>
    </source>
</evidence>
<keyword evidence="8" id="KW-1185">Reference proteome</keyword>
<dbReference type="GO" id="GO:0005737">
    <property type="term" value="C:cytoplasm"/>
    <property type="evidence" value="ECO:0007669"/>
    <property type="project" value="TreeGrafter"/>
</dbReference>
<reference evidence="7 8" key="1">
    <citation type="journal article" date="2023" name="Nat. Commun.">
        <title>Origin of minicircular mitochondrial genomes in red algae.</title>
        <authorList>
            <person name="Lee Y."/>
            <person name="Cho C.H."/>
            <person name="Lee Y.M."/>
            <person name="Park S.I."/>
            <person name="Yang J.H."/>
            <person name="West J.A."/>
            <person name="Bhattacharya D."/>
            <person name="Yoon H.S."/>
        </authorList>
    </citation>
    <scope>NUCLEOTIDE SEQUENCE [LARGE SCALE GENOMIC DNA]</scope>
    <source>
        <strain evidence="7 8">CCMP1338</strain>
        <tissue evidence="7">Whole cell</tissue>
    </source>
</reference>
<dbReference type="Proteomes" id="UP001157974">
    <property type="component" value="Unassembled WGS sequence"/>
</dbReference>
<keyword evidence="5" id="KW-0676">Redox-active center</keyword>
<dbReference type="PROSITE" id="PS51352">
    <property type="entry name" value="THIOREDOXIN_2"/>
    <property type="match status" value="1"/>
</dbReference>
<dbReference type="InterPro" id="IPR036249">
    <property type="entry name" value="Thioredoxin-like_sf"/>
</dbReference>
<dbReference type="SUPFAM" id="SSF52833">
    <property type="entry name" value="Thioredoxin-like"/>
    <property type="match status" value="1"/>
</dbReference>
<feature type="domain" description="Thioredoxin" evidence="6">
    <location>
        <begin position="1"/>
        <end position="136"/>
    </location>
</feature>
<comment type="function">
    <text evidence="1">Participates in various redox reactions through the reversible oxidation of its active center dithiol to a disulfide and catalyzes dithiol-disulfide exchange reactions.</text>
</comment>
<dbReference type="CDD" id="cd02947">
    <property type="entry name" value="TRX_family"/>
    <property type="match status" value="1"/>
</dbReference>
<evidence type="ECO:0000256" key="2">
    <source>
        <dbReference type="ARBA" id="ARBA00022448"/>
    </source>
</evidence>
<gene>
    <name evidence="7" type="ORF">NDN08_000629</name>
</gene>
<sequence>MYSFVNGVGFESRRGGVAKRERRARFTVVEAVRSLKDADFEESVLKAEKPVLVDFYATWCGPCKLLSPLVDWAGREYKDSLEVYKVNIDEETEYVKMFNISALPHLVLFHNGKDKMHVTGLLKKGELAKQLEEHLQN</sequence>
<organism evidence="7 8">
    <name type="scientific">Rhodosorus marinus</name>
    <dbReference type="NCBI Taxonomy" id="101924"/>
    <lineage>
        <taxon>Eukaryota</taxon>
        <taxon>Rhodophyta</taxon>
        <taxon>Stylonematophyceae</taxon>
        <taxon>Stylonematales</taxon>
        <taxon>Stylonemataceae</taxon>
        <taxon>Rhodosorus</taxon>
    </lineage>
</organism>
<keyword evidence="2" id="KW-0813">Transport</keyword>
<evidence type="ECO:0000313" key="8">
    <source>
        <dbReference type="Proteomes" id="UP001157974"/>
    </source>
</evidence>